<accession>A0ABV7IIP8</accession>
<dbReference type="RefSeq" id="WP_207465619.1">
    <property type="nucleotide sequence ID" value="NZ_JAFNAW010000005.1"/>
</dbReference>
<evidence type="ECO:0000313" key="2">
    <source>
        <dbReference type="Proteomes" id="UP001595557"/>
    </source>
</evidence>
<dbReference type="EMBL" id="JBHRTE010000051">
    <property type="protein sequence ID" value="MFC3168900.1"/>
    <property type="molecule type" value="Genomic_DNA"/>
</dbReference>
<keyword evidence="2" id="KW-1185">Reference proteome</keyword>
<protein>
    <submittedName>
        <fullName evidence="1">Uncharacterized protein</fullName>
    </submittedName>
</protein>
<name>A0ABV7IIP8_9RHOB</name>
<dbReference type="Proteomes" id="UP001595557">
    <property type="component" value="Unassembled WGS sequence"/>
</dbReference>
<reference evidence="2" key="1">
    <citation type="journal article" date="2019" name="Int. J. Syst. Evol. Microbiol.">
        <title>The Global Catalogue of Microorganisms (GCM) 10K type strain sequencing project: providing services to taxonomists for standard genome sequencing and annotation.</title>
        <authorList>
            <consortium name="The Broad Institute Genomics Platform"/>
            <consortium name="The Broad Institute Genome Sequencing Center for Infectious Disease"/>
            <person name="Wu L."/>
            <person name="Ma J."/>
        </authorList>
    </citation>
    <scope>NUCLEOTIDE SEQUENCE [LARGE SCALE GENOMIC DNA]</scope>
    <source>
        <strain evidence="2">KCTC 52239</strain>
    </source>
</reference>
<comment type="caution">
    <text evidence="1">The sequence shown here is derived from an EMBL/GenBank/DDBJ whole genome shotgun (WGS) entry which is preliminary data.</text>
</comment>
<gene>
    <name evidence="1" type="ORF">ACFOD7_12660</name>
</gene>
<sequence>MTHDPAYRQLLTLIGARSQQWLRSRIDQLPVAADLGDNFADDVTEIAVAAYICSGLRGTPVPLQQFISNRFKSRIIPNPKAGFSRGSGSADWRSARLFKGLTDVDPTPALSGASMFPADRASLVRPLEAALLAEAEEMLRTPIPEERLTDQAIDTYASVLALCYCFGMERPRFASARTYGDAFSNCLRFANWAERKGRLMPLAQMCYCLCLIDPDHDVAPMLADIISSQRPDGSFPARIGFGTADQDNSALRPTLAALVALHMAIYRRWHGSQPNLPIAA</sequence>
<organism evidence="1 2">
    <name type="scientific">Paracoccus fontiphilus</name>
    <dbReference type="NCBI Taxonomy" id="1815556"/>
    <lineage>
        <taxon>Bacteria</taxon>
        <taxon>Pseudomonadati</taxon>
        <taxon>Pseudomonadota</taxon>
        <taxon>Alphaproteobacteria</taxon>
        <taxon>Rhodobacterales</taxon>
        <taxon>Paracoccaceae</taxon>
        <taxon>Paracoccus</taxon>
    </lineage>
</organism>
<proteinExistence type="predicted"/>
<evidence type="ECO:0000313" key="1">
    <source>
        <dbReference type="EMBL" id="MFC3168900.1"/>
    </source>
</evidence>